<evidence type="ECO:0000313" key="1">
    <source>
        <dbReference type="EMBL" id="MPC59244.1"/>
    </source>
</evidence>
<comment type="caution">
    <text evidence="1">The sequence shown here is derived from an EMBL/GenBank/DDBJ whole genome shotgun (WGS) entry which is preliminary data.</text>
</comment>
<reference evidence="1 2" key="1">
    <citation type="submission" date="2019-05" db="EMBL/GenBank/DDBJ databases">
        <title>Another draft genome of Portunus trituberculatus and its Hox gene families provides insights of decapod evolution.</title>
        <authorList>
            <person name="Jeong J.-H."/>
            <person name="Song I."/>
            <person name="Kim S."/>
            <person name="Choi T."/>
            <person name="Kim D."/>
            <person name="Ryu S."/>
            <person name="Kim W."/>
        </authorList>
    </citation>
    <scope>NUCLEOTIDE SEQUENCE [LARGE SCALE GENOMIC DNA]</scope>
    <source>
        <tissue evidence="1">Muscle</tissue>
    </source>
</reference>
<proteinExistence type="predicted"/>
<evidence type="ECO:0000313" key="2">
    <source>
        <dbReference type="Proteomes" id="UP000324222"/>
    </source>
</evidence>
<sequence length="110" mass="12018">MSRSWSRPRELFIAARGVPAAAPGTSTLPFKIFTLGFLTKCIRVCFLVAPSSVGSTRPSLPLCFPAANILDFDAEIVITYSTFIHSSYIPGAIPFGTVVLARQNRHFHYG</sequence>
<protein>
    <submittedName>
        <fullName evidence="1">Uncharacterized protein</fullName>
    </submittedName>
</protein>
<keyword evidence="2" id="KW-1185">Reference proteome</keyword>
<dbReference type="AlphaFoldDB" id="A0A5B7GRJ5"/>
<gene>
    <name evidence="1" type="ORF">E2C01_053260</name>
</gene>
<organism evidence="1 2">
    <name type="scientific">Portunus trituberculatus</name>
    <name type="common">Swimming crab</name>
    <name type="synonym">Neptunus trituberculatus</name>
    <dbReference type="NCBI Taxonomy" id="210409"/>
    <lineage>
        <taxon>Eukaryota</taxon>
        <taxon>Metazoa</taxon>
        <taxon>Ecdysozoa</taxon>
        <taxon>Arthropoda</taxon>
        <taxon>Crustacea</taxon>
        <taxon>Multicrustacea</taxon>
        <taxon>Malacostraca</taxon>
        <taxon>Eumalacostraca</taxon>
        <taxon>Eucarida</taxon>
        <taxon>Decapoda</taxon>
        <taxon>Pleocyemata</taxon>
        <taxon>Brachyura</taxon>
        <taxon>Eubrachyura</taxon>
        <taxon>Portunoidea</taxon>
        <taxon>Portunidae</taxon>
        <taxon>Portuninae</taxon>
        <taxon>Portunus</taxon>
    </lineage>
</organism>
<name>A0A5B7GRJ5_PORTR</name>
<dbReference type="Proteomes" id="UP000324222">
    <property type="component" value="Unassembled WGS sequence"/>
</dbReference>
<dbReference type="EMBL" id="VSRR010016385">
    <property type="protein sequence ID" value="MPC59244.1"/>
    <property type="molecule type" value="Genomic_DNA"/>
</dbReference>
<accession>A0A5B7GRJ5</accession>